<name>A0A481YSK3_9VIRU</name>
<reference evidence="1" key="1">
    <citation type="journal article" date="2019" name="MBio">
        <title>Virus Genomes from Deep Sea Sediments Expand the Ocean Megavirome and Support Independent Origins of Viral Gigantism.</title>
        <authorList>
            <person name="Backstrom D."/>
            <person name="Yutin N."/>
            <person name="Jorgensen S.L."/>
            <person name="Dharamshi J."/>
            <person name="Homa F."/>
            <person name="Zaremba-Niedwiedzka K."/>
            <person name="Spang A."/>
            <person name="Wolf Y.I."/>
            <person name="Koonin E.V."/>
            <person name="Ettema T.J."/>
        </authorList>
    </citation>
    <scope>NUCLEOTIDE SEQUENCE</scope>
</reference>
<evidence type="ECO:0000313" key="1">
    <source>
        <dbReference type="EMBL" id="QBK85960.1"/>
    </source>
</evidence>
<accession>A0A481YSK3</accession>
<dbReference type="EMBL" id="MK500328">
    <property type="protein sequence ID" value="QBK85960.1"/>
    <property type="molecule type" value="Genomic_DNA"/>
</dbReference>
<protein>
    <submittedName>
        <fullName evidence="1">Uncharacterized protein</fullName>
    </submittedName>
</protein>
<gene>
    <name evidence="1" type="ORF">LCMAC101_05550</name>
</gene>
<proteinExistence type="predicted"/>
<organism evidence="1">
    <name type="scientific">Marseillevirus LCMAC101</name>
    <dbReference type="NCBI Taxonomy" id="2506602"/>
    <lineage>
        <taxon>Viruses</taxon>
        <taxon>Varidnaviria</taxon>
        <taxon>Bamfordvirae</taxon>
        <taxon>Nucleocytoviricota</taxon>
        <taxon>Megaviricetes</taxon>
        <taxon>Pimascovirales</taxon>
        <taxon>Pimascovirales incertae sedis</taxon>
        <taxon>Marseilleviridae</taxon>
    </lineage>
</organism>
<sequence length="108" mass="12335">MFKEKVHIISVKPVMGTKFEPYEKEYKCAHKDCDNIWTEMILEEIPILCCGGHAKVCPVCKSRGFSVYDGIGDGRFYLSQNGKEIDNYDLKTAYGLTAVTEEDIRDIF</sequence>